<evidence type="ECO:0000313" key="2">
    <source>
        <dbReference type="EMBL" id="OXA47046.1"/>
    </source>
</evidence>
<dbReference type="PANTHER" id="PTHR33194">
    <property type="entry name" value="ZINC KNUCKLE DOMAINCONTAINING PROTEIN"/>
    <property type="match status" value="1"/>
</dbReference>
<feature type="compositionally biased region" description="Polar residues" evidence="1">
    <location>
        <begin position="16"/>
        <end position="33"/>
    </location>
</feature>
<dbReference type="PANTHER" id="PTHR33194:SF4">
    <property type="entry name" value="CCHC-TYPE DOMAIN-CONTAINING PROTEIN"/>
    <property type="match status" value="1"/>
</dbReference>
<dbReference type="Proteomes" id="UP000198287">
    <property type="component" value="Unassembled WGS sequence"/>
</dbReference>
<keyword evidence="3" id="KW-1185">Reference proteome</keyword>
<feature type="region of interest" description="Disordered" evidence="1">
    <location>
        <begin position="375"/>
        <end position="447"/>
    </location>
</feature>
<organism evidence="2 3">
    <name type="scientific">Folsomia candida</name>
    <name type="common">Springtail</name>
    <dbReference type="NCBI Taxonomy" id="158441"/>
    <lineage>
        <taxon>Eukaryota</taxon>
        <taxon>Metazoa</taxon>
        <taxon>Ecdysozoa</taxon>
        <taxon>Arthropoda</taxon>
        <taxon>Hexapoda</taxon>
        <taxon>Collembola</taxon>
        <taxon>Entomobryomorpha</taxon>
        <taxon>Isotomoidea</taxon>
        <taxon>Isotomidae</taxon>
        <taxon>Proisotominae</taxon>
        <taxon>Folsomia</taxon>
    </lineage>
</organism>
<feature type="region of interest" description="Disordered" evidence="1">
    <location>
        <begin position="96"/>
        <end position="142"/>
    </location>
</feature>
<feature type="compositionally biased region" description="Low complexity" evidence="1">
    <location>
        <begin position="380"/>
        <end position="393"/>
    </location>
</feature>
<feature type="region of interest" description="Disordered" evidence="1">
    <location>
        <begin position="682"/>
        <end position="706"/>
    </location>
</feature>
<sequence>MLSSKANPRLVPHFGTISQSLSSTQARSMSNSEESQHKRIKSEVLVSVSPIRTRSKTRGKLPFPPNRDPVSLELPPQHQSILVSTLKSLKGWLFSPSSASSEREPGPSGPSVLHTPSTPNSPTAKQVQAEKPGPSVPQTPTTSKLIFADKLPGKGSEDPLGDHEKFLNPNINLTSLVPPLRKRQRKLTLGPQPPTAPTIWDNPPEYSTLPKLSKDFSQIQNNQFNTRLPILPETTKTVKFKAGKIVPKLLERIEEDILVNLEEDVSPPETEPHPSAPPLSKISIEELLDQPVPTASPVLIPTQTTSTLGTSSNSTPKSTSGPKSKEKIAFTSKIFKKSPWTWTNSPIRNFKAEIKQESPSSWFIPVTPVEEKVSKKVLVRTPPSSTTTPLQRTPSPPPRPSRKRQRTPVTTPRNLTPPPRNLTPPPRNLTPPPRNLTPPPRTPSPPLIIIPVPPPLPPSPPPWIPKFRKIRRTIAIPGNMANPTHYLPPFSQIDVQFDGTKTIKEFLQKYELLAISYGWTEADKLRFFPNILEMAQSPDVDLDWTDLKTEITAAFDITETHENILKQLRETTYLKCGSAVNYVYTVLPLVSRLDPNMSVEQRIKYLLKGLPSALAQKVFDQRPKTDMDVKDILLHHEKFISMFPQHDNQKKSDGIEMTALENKIKDLELASQQKYLQKPYQQGYFGRPPSLGPNRSQPMDRINYRA</sequence>
<reference evidence="2 3" key="1">
    <citation type="submission" date="2015-12" db="EMBL/GenBank/DDBJ databases">
        <title>The genome of Folsomia candida.</title>
        <authorList>
            <person name="Faddeeva A."/>
            <person name="Derks M.F."/>
            <person name="Anvar Y."/>
            <person name="Smit S."/>
            <person name="Van Straalen N."/>
            <person name="Roelofs D."/>
        </authorList>
    </citation>
    <scope>NUCLEOTIDE SEQUENCE [LARGE SCALE GENOMIC DNA]</scope>
    <source>
        <strain evidence="2 3">VU population</strain>
        <tissue evidence="2">Whole body</tissue>
    </source>
</reference>
<comment type="caution">
    <text evidence="2">The sequence shown here is derived from an EMBL/GenBank/DDBJ whole genome shotgun (WGS) entry which is preliminary data.</text>
</comment>
<dbReference type="EMBL" id="LNIX01000014">
    <property type="protein sequence ID" value="OXA47046.1"/>
    <property type="molecule type" value="Genomic_DNA"/>
</dbReference>
<evidence type="ECO:0000313" key="3">
    <source>
        <dbReference type="Proteomes" id="UP000198287"/>
    </source>
</evidence>
<dbReference type="STRING" id="158441.A0A226DS61"/>
<gene>
    <name evidence="2" type="ORF">Fcan01_18181</name>
</gene>
<protein>
    <submittedName>
        <fullName evidence="2">Uncharacterized protein</fullName>
    </submittedName>
</protein>
<name>A0A226DS61_FOLCA</name>
<feature type="compositionally biased region" description="Low complexity" evidence="1">
    <location>
        <begin position="302"/>
        <end position="322"/>
    </location>
</feature>
<feature type="compositionally biased region" description="Pro residues" evidence="1">
    <location>
        <begin position="415"/>
        <end position="447"/>
    </location>
</feature>
<accession>A0A226DS61</accession>
<evidence type="ECO:0000256" key="1">
    <source>
        <dbReference type="SAM" id="MobiDB-lite"/>
    </source>
</evidence>
<dbReference type="PRINTS" id="PR01217">
    <property type="entry name" value="PRICHEXTENSN"/>
</dbReference>
<feature type="region of interest" description="Disordered" evidence="1">
    <location>
        <begin position="295"/>
        <end position="326"/>
    </location>
</feature>
<feature type="region of interest" description="Disordered" evidence="1">
    <location>
        <begin position="1"/>
        <end position="73"/>
    </location>
</feature>
<dbReference type="AlphaFoldDB" id="A0A226DS61"/>
<feature type="compositionally biased region" description="Polar residues" evidence="1">
    <location>
        <begin position="114"/>
        <end position="126"/>
    </location>
</feature>
<proteinExistence type="predicted"/>